<protein>
    <recommendedName>
        <fullName evidence="6">Lipocalin/cytosolic fatty-acid binding domain-containing protein</fullName>
    </recommendedName>
</protein>
<evidence type="ECO:0000256" key="1">
    <source>
        <dbReference type="ARBA" id="ARBA00004613"/>
    </source>
</evidence>
<reference evidence="7" key="3">
    <citation type="submission" date="2020-05" db="EMBL/GenBank/DDBJ databases">
        <title>Electrophorus electricus (electric eel) genome, fEleEle1, primary haplotype.</title>
        <authorList>
            <person name="Myers G."/>
            <person name="Meyer A."/>
            <person name="Fedrigo O."/>
            <person name="Formenti G."/>
            <person name="Rhie A."/>
            <person name="Tracey A."/>
            <person name="Sims Y."/>
            <person name="Jarvis E.D."/>
        </authorList>
    </citation>
    <scope>NUCLEOTIDE SEQUENCE [LARGE SCALE GENOMIC DNA]</scope>
</reference>
<dbReference type="InterPro" id="IPR012674">
    <property type="entry name" value="Calycin"/>
</dbReference>
<evidence type="ECO:0000256" key="5">
    <source>
        <dbReference type="SAM" id="SignalP"/>
    </source>
</evidence>
<sequence length="212" mass="24452">MRICVYLSLVVVLLGLCAWGPVEMRRTRFKPKPKPKKNGKPLEEILPAQNIDIKQMSGKWFLLSVASRCNYLLDNHYKVESTTMTLTVPDSPDSPVAVSTFRKHNYQCWEIRQHYERASSPGHLLLKGNQPEMDVKITVVQTDYNSYAILVYKRMRKITMKLYGRTTSITDTIVDRFEELAQKQNLGLDVVFQFPDYGFCNASDKKHILAMT</sequence>
<feature type="domain" description="Lipocalin/cytosolic fatty-acid binding" evidence="6">
    <location>
        <begin position="57"/>
        <end position="194"/>
    </location>
</feature>
<dbReference type="RefSeq" id="XP_026884318.2">
    <property type="nucleotide sequence ID" value="XM_027028517.2"/>
</dbReference>
<organism evidence="7 8">
    <name type="scientific">Electrophorus electricus</name>
    <name type="common">Electric eel</name>
    <name type="synonym">Gymnotus electricus</name>
    <dbReference type="NCBI Taxonomy" id="8005"/>
    <lineage>
        <taxon>Eukaryota</taxon>
        <taxon>Metazoa</taxon>
        <taxon>Chordata</taxon>
        <taxon>Craniata</taxon>
        <taxon>Vertebrata</taxon>
        <taxon>Euteleostomi</taxon>
        <taxon>Actinopterygii</taxon>
        <taxon>Neopterygii</taxon>
        <taxon>Teleostei</taxon>
        <taxon>Ostariophysi</taxon>
        <taxon>Gymnotiformes</taxon>
        <taxon>Gymnotoidei</taxon>
        <taxon>Gymnotidae</taxon>
        <taxon>Electrophorus</taxon>
    </lineage>
</organism>
<name>A0A4W4GB44_ELEEL</name>
<reference evidence="8" key="1">
    <citation type="journal article" date="2014" name="Science">
        <title>Nonhuman genetics. Genomic basis for the convergent evolution of electric organs.</title>
        <authorList>
            <person name="Gallant J.R."/>
            <person name="Traeger L.L."/>
            <person name="Volkening J.D."/>
            <person name="Moffett H."/>
            <person name="Chen P.H."/>
            <person name="Novina C.D."/>
            <person name="Phillips G.N.Jr."/>
            <person name="Anand R."/>
            <person name="Wells G.B."/>
            <person name="Pinch M."/>
            <person name="Guth R."/>
            <person name="Unguez G.A."/>
            <person name="Albert J.S."/>
            <person name="Zakon H.H."/>
            <person name="Samanta M.P."/>
            <person name="Sussman M.R."/>
        </authorList>
    </citation>
    <scope>NUCLEOTIDE SEQUENCE [LARGE SCALE GENOMIC DNA]</scope>
</reference>
<dbReference type="GeneTree" id="ENSGT00440000034309"/>
<accession>A0A4W4GB44</accession>
<dbReference type="InterPro" id="IPR000566">
    <property type="entry name" value="Lipocln_cytosolic_FA-bd_dom"/>
</dbReference>
<feature type="chain" id="PRO_5044348004" description="Lipocalin/cytosolic fatty-acid binding domain-containing protein" evidence="5">
    <location>
        <begin position="25"/>
        <end position="212"/>
    </location>
</feature>
<keyword evidence="8" id="KW-1185">Reference proteome</keyword>
<evidence type="ECO:0000256" key="2">
    <source>
        <dbReference type="ARBA" id="ARBA00022525"/>
    </source>
</evidence>
<dbReference type="PRINTS" id="PR00179">
    <property type="entry name" value="LIPOCALIN"/>
</dbReference>
<dbReference type="PANTHER" id="PTHR47304">
    <property type="entry name" value="COMPLEMENT COMPONENT C8 GAMMA CHAIN"/>
    <property type="match status" value="1"/>
</dbReference>
<dbReference type="AlphaFoldDB" id="A0A4W4GB44"/>
<evidence type="ECO:0000313" key="8">
    <source>
        <dbReference type="Proteomes" id="UP000314983"/>
    </source>
</evidence>
<evidence type="ECO:0000256" key="3">
    <source>
        <dbReference type="ARBA" id="ARBA00022729"/>
    </source>
</evidence>
<feature type="signal peptide" evidence="5">
    <location>
        <begin position="1"/>
        <end position="24"/>
    </location>
</feature>
<dbReference type="Gene3D" id="2.40.128.20">
    <property type="match status" value="1"/>
</dbReference>
<dbReference type="Proteomes" id="UP000314983">
    <property type="component" value="Chromosome 5"/>
</dbReference>
<dbReference type="InterPro" id="IPR002968">
    <property type="entry name" value="A1-microglobln"/>
</dbReference>
<dbReference type="Pfam" id="PF00061">
    <property type="entry name" value="Lipocalin"/>
    <property type="match status" value="1"/>
</dbReference>
<proteinExistence type="predicted"/>
<dbReference type="PRINTS" id="PR01215">
    <property type="entry name" value="A1MCGLOBULIN"/>
</dbReference>
<keyword evidence="3 5" id="KW-0732">Signal</keyword>
<dbReference type="Ensembl" id="ENSEEET00000035570.2">
    <property type="protein sequence ID" value="ENSEEEP00000035160.2"/>
    <property type="gene ID" value="ENSEEEG00000016731.2"/>
</dbReference>
<dbReference type="STRING" id="8005.ENSEEEP00000035160"/>
<dbReference type="GO" id="GO:0006956">
    <property type="term" value="P:complement activation"/>
    <property type="evidence" value="ECO:0007669"/>
    <property type="project" value="InterPro"/>
</dbReference>
<evidence type="ECO:0000256" key="4">
    <source>
        <dbReference type="ARBA" id="ARBA00023157"/>
    </source>
</evidence>
<dbReference type="InterPro" id="IPR043245">
    <property type="entry name" value="C8G"/>
</dbReference>
<reference evidence="7" key="4">
    <citation type="submission" date="2025-08" db="UniProtKB">
        <authorList>
            <consortium name="Ensembl"/>
        </authorList>
    </citation>
    <scope>IDENTIFICATION</scope>
</reference>
<gene>
    <name evidence="7" type="primary">C8G</name>
</gene>
<reference evidence="7" key="5">
    <citation type="submission" date="2025-09" db="UniProtKB">
        <authorList>
            <consortium name="Ensembl"/>
        </authorList>
    </citation>
    <scope>IDENTIFICATION</scope>
</reference>
<comment type="subcellular location">
    <subcellularLocation>
        <location evidence="1">Secreted</location>
    </subcellularLocation>
</comment>
<dbReference type="SUPFAM" id="SSF50814">
    <property type="entry name" value="Lipocalins"/>
    <property type="match status" value="1"/>
</dbReference>
<evidence type="ECO:0000259" key="6">
    <source>
        <dbReference type="Pfam" id="PF00061"/>
    </source>
</evidence>
<dbReference type="GO" id="GO:0005579">
    <property type="term" value="C:membrane attack complex"/>
    <property type="evidence" value="ECO:0007669"/>
    <property type="project" value="InterPro"/>
</dbReference>
<evidence type="ECO:0000313" key="7">
    <source>
        <dbReference type="Ensembl" id="ENSEEEP00000035160.2"/>
    </source>
</evidence>
<dbReference type="GO" id="GO:0005576">
    <property type="term" value="C:extracellular region"/>
    <property type="evidence" value="ECO:0007669"/>
    <property type="project" value="UniProtKB-SubCell"/>
</dbReference>
<dbReference type="OMA" id="YPVYGFC"/>
<dbReference type="PANTHER" id="PTHR47304:SF1">
    <property type="entry name" value="COMPLEMENT COMPONENT C8 GAMMA CHAIN"/>
    <property type="match status" value="1"/>
</dbReference>
<reference evidence="8" key="2">
    <citation type="journal article" date="2017" name="Sci. Adv.">
        <title>A tail of two voltages: Proteomic comparison of the three electric organs of the electric eel.</title>
        <authorList>
            <person name="Traeger L.L."/>
            <person name="Sabat G."/>
            <person name="Barrett-Wilt G.A."/>
            <person name="Wells G.B."/>
            <person name="Sussman M.R."/>
        </authorList>
    </citation>
    <scope>NUCLEOTIDE SEQUENCE [LARGE SCALE GENOMIC DNA]</scope>
</reference>
<dbReference type="GeneID" id="113589062"/>
<keyword evidence="2" id="KW-0964">Secreted</keyword>
<keyword evidence="4" id="KW-1015">Disulfide bond</keyword>